<reference evidence="1 2" key="1">
    <citation type="submission" date="2019-04" db="EMBL/GenBank/DDBJ databases">
        <title>Microbes associate with the intestines of laboratory mice.</title>
        <authorList>
            <person name="Navarre W."/>
            <person name="Wong E."/>
            <person name="Huang K."/>
            <person name="Tropini C."/>
            <person name="Ng K."/>
            <person name="Yu B."/>
        </authorList>
    </citation>
    <scope>NUCLEOTIDE SEQUENCE [LARGE SCALE GENOMIC DNA]</scope>
    <source>
        <strain evidence="1 2">NM50_B9-20</strain>
    </source>
</reference>
<dbReference type="AlphaFoldDB" id="A0A4S2DT65"/>
<accession>A0A4S2DT65</accession>
<dbReference type="EMBL" id="SRYR01000001">
    <property type="protein sequence ID" value="TGY44453.1"/>
    <property type="molecule type" value="Genomic_DNA"/>
</dbReference>
<dbReference type="RefSeq" id="WP_136005639.1">
    <property type="nucleotide sequence ID" value="NZ_SRYR01000001.1"/>
</dbReference>
<dbReference type="Proteomes" id="UP000306888">
    <property type="component" value="Unassembled WGS sequence"/>
</dbReference>
<name>A0A4S2DT65_9CLOT</name>
<protein>
    <submittedName>
        <fullName evidence="1">Uncharacterized protein</fullName>
    </submittedName>
</protein>
<keyword evidence="2" id="KW-1185">Reference proteome</keyword>
<proteinExistence type="predicted"/>
<comment type="caution">
    <text evidence="1">The sequence shown here is derived from an EMBL/GenBank/DDBJ whole genome shotgun (WGS) entry which is preliminary data.</text>
</comment>
<dbReference type="OrthoDB" id="9890669at2"/>
<evidence type="ECO:0000313" key="1">
    <source>
        <dbReference type="EMBL" id="TGY44453.1"/>
    </source>
</evidence>
<organism evidence="1 2">
    <name type="scientific">Clostridium sartagoforme</name>
    <dbReference type="NCBI Taxonomy" id="84031"/>
    <lineage>
        <taxon>Bacteria</taxon>
        <taxon>Bacillati</taxon>
        <taxon>Bacillota</taxon>
        <taxon>Clostridia</taxon>
        <taxon>Eubacteriales</taxon>
        <taxon>Clostridiaceae</taxon>
        <taxon>Clostridium</taxon>
    </lineage>
</organism>
<gene>
    <name evidence="1" type="ORF">E5347_06470</name>
</gene>
<evidence type="ECO:0000313" key="2">
    <source>
        <dbReference type="Proteomes" id="UP000306888"/>
    </source>
</evidence>
<sequence>MLKNIEKNISIESNRFIEKATKAYVNTYYKNNNMEGFSWRKIIEEKSKTLSYIRKKRKEYKGKMIAVERSINSLENTYIALDMEKNERITIVKNNKNFVLEEHKGIEDIESAMEESLRIIGVEKGKYKELKNKLDTFNDLSMEDERLVYLLFNYIRREFFRERKFILSMLDSEDLNEFDLMLGFEYISIITKKILLVEEELLDG</sequence>